<accession>A0A839ZW31</accession>
<dbReference type="EC" id="3.6.1.55" evidence="5"/>
<dbReference type="InterPro" id="IPR015797">
    <property type="entry name" value="NUDIX_hydrolase-like_dom_sf"/>
</dbReference>
<dbReference type="AlphaFoldDB" id="A0A839ZW31"/>
<dbReference type="GO" id="GO:0035539">
    <property type="term" value="F:8-oxo-7,8-dihydrodeoxyguanosine triphosphate pyrophosphatase activity"/>
    <property type="evidence" value="ECO:0007669"/>
    <property type="project" value="UniProtKB-EC"/>
</dbReference>
<dbReference type="Proteomes" id="UP000530564">
    <property type="component" value="Unassembled WGS sequence"/>
</dbReference>
<dbReference type="SUPFAM" id="SSF55811">
    <property type="entry name" value="Nudix"/>
    <property type="match status" value="1"/>
</dbReference>
<dbReference type="PROSITE" id="PS51462">
    <property type="entry name" value="NUDIX"/>
    <property type="match status" value="1"/>
</dbReference>
<keyword evidence="2 5" id="KW-0378">Hydrolase</keyword>
<dbReference type="EMBL" id="JACIDK010000001">
    <property type="protein sequence ID" value="MBB3889500.1"/>
    <property type="molecule type" value="Genomic_DNA"/>
</dbReference>
<evidence type="ECO:0000256" key="2">
    <source>
        <dbReference type="ARBA" id="ARBA00022801"/>
    </source>
</evidence>
<evidence type="ECO:0000313" key="6">
    <source>
        <dbReference type="Proteomes" id="UP000530564"/>
    </source>
</evidence>
<dbReference type="PANTHER" id="PTHR43222:SF9">
    <property type="entry name" value="8-OXO-(D)GTP PHOSPHATASE"/>
    <property type="match status" value="1"/>
</dbReference>
<feature type="domain" description="Nudix hydrolase" evidence="4">
    <location>
        <begin position="17"/>
        <end position="149"/>
    </location>
</feature>
<evidence type="ECO:0000313" key="5">
    <source>
        <dbReference type="EMBL" id="MBB3889500.1"/>
    </source>
</evidence>
<sequence>MRAVPQFGERRAGRTYADRPAAFGILERDERIAVVRIAKPDGATWIDLPGGGVDPGETPEEGVVREYGEEAGLKVMVRESFALADQFFVNTDGEAWNNRSAFFVLDLVAPDAGLKVEEDHTLDWLSPPEAIASLRHDSHAWAVAAWMRR</sequence>
<dbReference type="Pfam" id="PF00293">
    <property type="entry name" value="NUDIX"/>
    <property type="match status" value="1"/>
</dbReference>
<dbReference type="InterPro" id="IPR020476">
    <property type="entry name" value="Nudix_hydrolase"/>
</dbReference>
<comment type="caution">
    <text evidence="5">The sequence shown here is derived from an EMBL/GenBank/DDBJ whole genome shotgun (WGS) entry which is preliminary data.</text>
</comment>
<evidence type="ECO:0000259" key="4">
    <source>
        <dbReference type="PROSITE" id="PS51462"/>
    </source>
</evidence>
<dbReference type="PANTHER" id="PTHR43222">
    <property type="entry name" value="NUDIX HYDROLASE 23"/>
    <property type="match status" value="1"/>
</dbReference>
<reference evidence="5 6" key="1">
    <citation type="submission" date="2020-08" db="EMBL/GenBank/DDBJ databases">
        <title>Genomic Encyclopedia of Type Strains, Phase IV (KMG-IV): sequencing the most valuable type-strain genomes for metagenomic binning, comparative biology and taxonomic classification.</title>
        <authorList>
            <person name="Goeker M."/>
        </authorList>
    </citation>
    <scope>NUCLEOTIDE SEQUENCE [LARGE SCALE GENOMIC DNA]</scope>
    <source>
        <strain evidence="5 6">DSM 21793</strain>
    </source>
</reference>
<gene>
    <name evidence="5" type="ORF">GGQ61_000197</name>
</gene>
<keyword evidence="6" id="KW-1185">Reference proteome</keyword>
<protein>
    <submittedName>
        <fullName evidence="5">8-oxo-dGTP diphosphatase</fullName>
        <ecNumber evidence="5">3.6.1.55</ecNumber>
    </submittedName>
</protein>
<name>A0A839ZW31_9CAUL</name>
<dbReference type="RefSeq" id="WP_343055968.1">
    <property type="nucleotide sequence ID" value="NZ_JACIDK010000001.1"/>
</dbReference>
<proteinExistence type="predicted"/>
<organism evidence="5 6">
    <name type="scientific">Phenylobacterium haematophilum</name>
    <dbReference type="NCBI Taxonomy" id="98513"/>
    <lineage>
        <taxon>Bacteria</taxon>
        <taxon>Pseudomonadati</taxon>
        <taxon>Pseudomonadota</taxon>
        <taxon>Alphaproteobacteria</taxon>
        <taxon>Caulobacterales</taxon>
        <taxon>Caulobacteraceae</taxon>
        <taxon>Phenylobacterium</taxon>
    </lineage>
</organism>
<dbReference type="PRINTS" id="PR00502">
    <property type="entry name" value="NUDIXFAMILY"/>
</dbReference>
<evidence type="ECO:0000256" key="1">
    <source>
        <dbReference type="ARBA" id="ARBA00001946"/>
    </source>
</evidence>
<evidence type="ECO:0000256" key="3">
    <source>
        <dbReference type="ARBA" id="ARBA00022842"/>
    </source>
</evidence>
<comment type="cofactor">
    <cofactor evidence="1">
        <name>Mg(2+)</name>
        <dbReference type="ChEBI" id="CHEBI:18420"/>
    </cofactor>
</comment>
<dbReference type="InterPro" id="IPR000086">
    <property type="entry name" value="NUDIX_hydrolase_dom"/>
</dbReference>
<keyword evidence="3" id="KW-0460">Magnesium</keyword>
<dbReference type="Gene3D" id="3.90.79.10">
    <property type="entry name" value="Nucleoside Triphosphate Pyrophosphohydrolase"/>
    <property type="match status" value="1"/>
</dbReference>